<dbReference type="Pfam" id="PF14226">
    <property type="entry name" value="DIOX_N"/>
    <property type="match status" value="1"/>
</dbReference>
<dbReference type="InterPro" id="IPR044861">
    <property type="entry name" value="IPNS-like_FE2OG_OXY"/>
</dbReference>
<comment type="similarity">
    <text evidence="1 5">Belongs to the iron/ascorbate-dependent oxidoreductase family.</text>
</comment>
<evidence type="ECO:0000256" key="5">
    <source>
        <dbReference type="RuleBase" id="RU003682"/>
    </source>
</evidence>
<organism evidence="7">
    <name type="scientific">Ananas comosus var. bracteatus</name>
    <name type="common">red pineapple</name>
    <dbReference type="NCBI Taxonomy" id="296719"/>
    <lineage>
        <taxon>Eukaryota</taxon>
        <taxon>Viridiplantae</taxon>
        <taxon>Streptophyta</taxon>
        <taxon>Embryophyta</taxon>
        <taxon>Tracheophyta</taxon>
        <taxon>Spermatophyta</taxon>
        <taxon>Magnoliopsida</taxon>
        <taxon>Liliopsida</taxon>
        <taxon>Poales</taxon>
        <taxon>Bromeliaceae</taxon>
        <taxon>Bromelioideae</taxon>
        <taxon>Ananas</taxon>
    </lineage>
</organism>
<dbReference type="AlphaFoldDB" id="A0A6V7NR46"/>
<dbReference type="PROSITE" id="PS51471">
    <property type="entry name" value="FE2OG_OXY"/>
    <property type="match status" value="1"/>
</dbReference>
<keyword evidence="3 5" id="KW-0560">Oxidoreductase</keyword>
<protein>
    <recommendedName>
        <fullName evidence="6">Fe2OG dioxygenase domain-containing protein</fullName>
    </recommendedName>
</protein>
<sequence length="378" mass="42007">MTIMLCYIMSTRPLPFSQPFHNTTPSAKHFHKHLSCANGDAPLQCPRTPIGARALHIPPEKRPGKEASSSVALPVIDLRGGELHGDGHGEIVEQIVEAGKEFGFFQVINHGVADQVLDEMMAVAEEFFKIPIEDKAAYYSEDTSKNNRLFASTMYGKDGTYYWRDCLKLACYPVEETIHEWPEKPSNLKEVLAKFIVEARGVAMKLLKLICEGLGLKEDYFDGDLTGGQVLINVNYYAPCPDPSLTLGLPPHCDRNVITLLLPGTVSGLQIMHKGSWIGVESIRSALVVNFGHQLEIITNGLLKSVEHRAVTNSVASRTSIATFIMPAMDSRIEPAQSLIDERNPPLYKSFLFKDFLKIYNDASAKRESVLEAFMIKN</sequence>
<evidence type="ECO:0000256" key="4">
    <source>
        <dbReference type="ARBA" id="ARBA00023004"/>
    </source>
</evidence>
<keyword evidence="2 5" id="KW-0479">Metal-binding</keyword>
<accession>A0A6V7NR46</accession>
<evidence type="ECO:0000313" key="7">
    <source>
        <dbReference type="EMBL" id="CAD1820977.1"/>
    </source>
</evidence>
<dbReference type="InterPro" id="IPR005123">
    <property type="entry name" value="Oxoglu/Fe-dep_dioxygenase_dom"/>
</dbReference>
<proteinExistence type="inferred from homology"/>
<reference evidence="7" key="1">
    <citation type="submission" date="2020-07" db="EMBL/GenBank/DDBJ databases">
        <authorList>
            <person name="Lin J."/>
        </authorList>
    </citation>
    <scope>NUCLEOTIDE SEQUENCE</scope>
</reference>
<dbReference type="Pfam" id="PF03171">
    <property type="entry name" value="2OG-FeII_Oxy"/>
    <property type="match status" value="1"/>
</dbReference>
<dbReference type="EMBL" id="LR862141">
    <property type="protein sequence ID" value="CAD1820977.1"/>
    <property type="molecule type" value="Genomic_DNA"/>
</dbReference>
<dbReference type="PANTHER" id="PTHR47991">
    <property type="entry name" value="OXOGLUTARATE/IRON-DEPENDENT DIOXYGENASE"/>
    <property type="match status" value="1"/>
</dbReference>
<dbReference type="InterPro" id="IPR026992">
    <property type="entry name" value="DIOX_N"/>
</dbReference>
<evidence type="ECO:0000256" key="1">
    <source>
        <dbReference type="ARBA" id="ARBA00008056"/>
    </source>
</evidence>
<name>A0A6V7NR46_ANACO</name>
<evidence type="ECO:0000259" key="6">
    <source>
        <dbReference type="PROSITE" id="PS51471"/>
    </source>
</evidence>
<dbReference type="GO" id="GO:0046872">
    <property type="term" value="F:metal ion binding"/>
    <property type="evidence" value="ECO:0007669"/>
    <property type="project" value="UniProtKB-KW"/>
</dbReference>
<evidence type="ECO:0000256" key="3">
    <source>
        <dbReference type="ARBA" id="ARBA00023002"/>
    </source>
</evidence>
<gene>
    <name evidence="7" type="ORF">CB5_LOCUS4188</name>
</gene>
<evidence type="ECO:0000256" key="2">
    <source>
        <dbReference type="ARBA" id="ARBA00022723"/>
    </source>
</evidence>
<dbReference type="InterPro" id="IPR027443">
    <property type="entry name" value="IPNS-like_sf"/>
</dbReference>
<keyword evidence="4 5" id="KW-0408">Iron</keyword>
<dbReference type="GO" id="GO:0016491">
    <property type="term" value="F:oxidoreductase activity"/>
    <property type="evidence" value="ECO:0007669"/>
    <property type="project" value="UniProtKB-KW"/>
</dbReference>
<dbReference type="InterPro" id="IPR050295">
    <property type="entry name" value="Plant_2OG-oxidoreductases"/>
</dbReference>
<dbReference type="Gene3D" id="2.60.120.330">
    <property type="entry name" value="B-lactam Antibiotic, Isopenicillin N Synthase, Chain"/>
    <property type="match status" value="1"/>
</dbReference>
<dbReference type="SUPFAM" id="SSF51197">
    <property type="entry name" value="Clavaminate synthase-like"/>
    <property type="match status" value="1"/>
</dbReference>
<feature type="domain" description="Fe2OG dioxygenase" evidence="6">
    <location>
        <begin position="226"/>
        <end position="327"/>
    </location>
</feature>